<dbReference type="InterPro" id="IPR005467">
    <property type="entry name" value="His_kinase_dom"/>
</dbReference>
<dbReference type="CDD" id="cd00082">
    <property type="entry name" value="HisKA"/>
    <property type="match status" value="1"/>
</dbReference>
<dbReference type="PRINTS" id="PR00344">
    <property type="entry name" value="BCTRLSENSOR"/>
</dbReference>
<evidence type="ECO:0000256" key="11">
    <source>
        <dbReference type="ARBA" id="ARBA00023012"/>
    </source>
</evidence>
<evidence type="ECO:0000256" key="5">
    <source>
        <dbReference type="ARBA" id="ARBA00022679"/>
    </source>
</evidence>
<feature type="transmembrane region" description="Helical" evidence="13">
    <location>
        <begin position="87"/>
        <end position="107"/>
    </location>
</feature>
<dbReference type="Pfam" id="PF13493">
    <property type="entry name" value="DUF4118"/>
    <property type="match status" value="1"/>
</dbReference>
<dbReference type="Gene3D" id="3.30.565.10">
    <property type="entry name" value="Histidine kinase-like ATPase, C-terminal domain"/>
    <property type="match status" value="1"/>
</dbReference>
<organism evidence="15 16">
    <name type="scientific">Novosphingobium taihuense</name>
    <dbReference type="NCBI Taxonomy" id="260085"/>
    <lineage>
        <taxon>Bacteria</taxon>
        <taxon>Pseudomonadati</taxon>
        <taxon>Pseudomonadota</taxon>
        <taxon>Alphaproteobacteria</taxon>
        <taxon>Sphingomonadales</taxon>
        <taxon>Sphingomonadaceae</taxon>
        <taxon>Novosphingobium</taxon>
    </lineage>
</organism>
<dbReference type="Pfam" id="PF02518">
    <property type="entry name" value="HATPase_c"/>
    <property type="match status" value="1"/>
</dbReference>
<dbReference type="Gene3D" id="1.10.287.130">
    <property type="match status" value="1"/>
</dbReference>
<dbReference type="SUPFAM" id="SSF47384">
    <property type="entry name" value="Homodimeric domain of signal transducing histidine kinase"/>
    <property type="match status" value="1"/>
</dbReference>
<evidence type="ECO:0000256" key="6">
    <source>
        <dbReference type="ARBA" id="ARBA00022692"/>
    </source>
</evidence>
<dbReference type="InterPro" id="IPR003594">
    <property type="entry name" value="HATPase_dom"/>
</dbReference>
<evidence type="ECO:0000256" key="9">
    <source>
        <dbReference type="ARBA" id="ARBA00022840"/>
    </source>
</evidence>
<keyword evidence="5 15" id="KW-0808">Transferase</keyword>
<keyword evidence="9" id="KW-0067">ATP-binding</keyword>
<dbReference type="Pfam" id="PF00512">
    <property type="entry name" value="HisKA"/>
    <property type="match status" value="1"/>
</dbReference>
<dbReference type="GO" id="GO:0005524">
    <property type="term" value="F:ATP binding"/>
    <property type="evidence" value="ECO:0007669"/>
    <property type="project" value="UniProtKB-KW"/>
</dbReference>
<dbReference type="GO" id="GO:0005886">
    <property type="term" value="C:plasma membrane"/>
    <property type="evidence" value="ECO:0007669"/>
    <property type="project" value="TreeGrafter"/>
</dbReference>
<dbReference type="InterPro" id="IPR025201">
    <property type="entry name" value="KdpD_TM"/>
</dbReference>
<dbReference type="EMBL" id="JACHOA010000002">
    <property type="protein sequence ID" value="MBB4613174.1"/>
    <property type="molecule type" value="Genomic_DNA"/>
</dbReference>
<accession>A0A7W7ETM8</accession>
<dbReference type="GO" id="GO:0000155">
    <property type="term" value="F:phosphorelay sensor kinase activity"/>
    <property type="evidence" value="ECO:0007669"/>
    <property type="project" value="InterPro"/>
</dbReference>
<reference evidence="15 16" key="1">
    <citation type="submission" date="2020-08" db="EMBL/GenBank/DDBJ databases">
        <title>Genomic Encyclopedia of Type Strains, Phase IV (KMG-IV): sequencing the most valuable type-strain genomes for metagenomic binning, comparative biology and taxonomic classification.</title>
        <authorList>
            <person name="Goeker M."/>
        </authorList>
    </citation>
    <scope>NUCLEOTIDE SEQUENCE [LARGE SCALE GENOMIC DNA]</scope>
    <source>
        <strain evidence="15 16">DSM 17507</strain>
    </source>
</reference>
<comment type="subcellular location">
    <subcellularLocation>
        <location evidence="2">Membrane</location>
        <topology evidence="2">Multi-pass membrane protein</topology>
    </subcellularLocation>
</comment>
<dbReference type="InterPro" id="IPR038318">
    <property type="entry name" value="KdpD_sf"/>
</dbReference>
<evidence type="ECO:0000313" key="15">
    <source>
        <dbReference type="EMBL" id="MBB4613174.1"/>
    </source>
</evidence>
<sequence length="483" mass="51300">MSYRRAVPRYLSSALEALLAVAVVSALTSALLPTVGLESASLLFLLPVLIAATRGGTVPAMIAALAGAAAYNYFLLEPRFTFRVHRLDNLVSVFVLCAVAVVTGRLATRLLAREAEANERADASAEAATLAGLLSIEPATEAIDRALSYLSARYGQVVLVDEAGSSAGEGGFSSLDQSAAAWALHNGDVTGHGTLTMAAADWTFFPLVRRNRPGDAVLALARPATGLTRTRGSIEGVAALCLLIGQSRDRENLLRERRERELAEARDRLRSTFLASLAHDFRTPLTVIAGRLEQLERERPDARDALIAARRLDGMMANLLAAARIEGGSLSVSRESLDLVDVIGGVCDHLVLPEEVRIIREVAADLPFVQGDPVLLHHVLANLVDNALRHARSKVTVAARDEGGRVVISVEDDGTGVAEAERALIFERFRRIEGSDRTDGSGLGLAIVKDFADAMGMDVEVGQGSSGGARFEVSAPCVKVGQA</sequence>
<dbReference type="CDD" id="cd00075">
    <property type="entry name" value="HATPase"/>
    <property type="match status" value="1"/>
</dbReference>
<dbReference type="RefSeq" id="WP_246415482.1">
    <property type="nucleotide sequence ID" value="NZ_JACHOA010000002.1"/>
</dbReference>
<dbReference type="SUPFAM" id="SSF55874">
    <property type="entry name" value="ATPase domain of HSP90 chaperone/DNA topoisomerase II/histidine kinase"/>
    <property type="match status" value="1"/>
</dbReference>
<keyword evidence="12 13" id="KW-0472">Membrane</keyword>
<dbReference type="SMART" id="SM00387">
    <property type="entry name" value="HATPase_c"/>
    <property type="match status" value="1"/>
</dbReference>
<keyword evidence="16" id="KW-1185">Reference proteome</keyword>
<dbReference type="EC" id="2.7.13.3" evidence="3"/>
<evidence type="ECO:0000313" key="16">
    <source>
        <dbReference type="Proteomes" id="UP000538566"/>
    </source>
</evidence>
<dbReference type="InterPro" id="IPR029016">
    <property type="entry name" value="GAF-like_dom_sf"/>
</dbReference>
<comment type="catalytic activity">
    <reaction evidence="1">
        <text>ATP + protein L-histidine = ADP + protein N-phospho-L-histidine.</text>
        <dbReference type="EC" id="2.7.13.3"/>
    </reaction>
</comment>
<dbReference type="Gene3D" id="1.20.120.620">
    <property type="entry name" value="Backbone structure of the membrane domain of e. Coli histidine kinase receptor kdpd"/>
    <property type="match status" value="1"/>
</dbReference>
<dbReference type="InterPro" id="IPR036097">
    <property type="entry name" value="HisK_dim/P_sf"/>
</dbReference>
<dbReference type="PANTHER" id="PTHR45569">
    <property type="entry name" value="SENSOR PROTEIN KDPD"/>
    <property type="match status" value="1"/>
</dbReference>
<feature type="transmembrane region" description="Helical" evidence="13">
    <location>
        <begin position="42"/>
        <end position="75"/>
    </location>
</feature>
<dbReference type="InterPro" id="IPR052023">
    <property type="entry name" value="Histidine_kinase_KdpD"/>
</dbReference>
<feature type="domain" description="Histidine kinase" evidence="14">
    <location>
        <begin position="276"/>
        <end position="479"/>
    </location>
</feature>
<evidence type="ECO:0000259" key="14">
    <source>
        <dbReference type="PROSITE" id="PS50109"/>
    </source>
</evidence>
<evidence type="ECO:0000256" key="2">
    <source>
        <dbReference type="ARBA" id="ARBA00004141"/>
    </source>
</evidence>
<evidence type="ECO:0000256" key="4">
    <source>
        <dbReference type="ARBA" id="ARBA00022553"/>
    </source>
</evidence>
<dbReference type="PROSITE" id="PS50109">
    <property type="entry name" value="HIS_KIN"/>
    <property type="match status" value="1"/>
</dbReference>
<evidence type="ECO:0000256" key="1">
    <source>
        <dbReference type="ARBA" id="ARBA00000085"/>
    </source>
</evidence>
<keyword evidence="10 13" id="KW-1133">Transmembrane helix</keyword>
<keyword evidence="8 15" id="KW-0418">Kinase</keyword>
<comment type="caution">
    <text evidence="15">The sequence shown here is derived from an EMBL/GenBank/DDBJ whole genome shotgun (WGS) entry which is preliminary data.</text>
</comment>
<dbReference type="Gene3D" id="3.30.450.40">
    <property type="match status" value="1"/>
</dbReference>
<dbReference type="AlphaFoldDB" id="A0A7W7ETM8"/>
<dbReference type="InterPro" id="IPR004358">
    <property type="entry name" value="Sig_transdc_His_kin-like_C"/>
</dbReference>
<gene>
    <name evidence="15" type="ORF">GGR37_001433</name>
</gene>
<evidence type="ECO:0000256" key="7">
    <source>
        <dbReference type="ARBA" id="ARBA00022741"/>
    </source>
</evidence>
<protein>
    <recommendedName>
        <fullName evidence="3">histidine kinase</fullName>
        <ecNumber evidence="3">2.7.13.3</ecNumber>
    </recommendedName>
</protein>
<dbReference type="SMART" id="SM00388">
    <property type="entry name" value="HisKA"/>
    <property type="match status" value="1"/>
</dbReference>
<evidence type="ECO:0000256" key="10">
    <source>
        <dbReference type="ARBA" id="ARBA00022989"/>
    </source>
</evidence>
<evidence type="ECO:0000256" key="12">
    <source>
        <dbReference type="ARBA" id="ARBA00023136"/>
    </source>
</evidence>
<proteinExistence type="predicted"/>
<evidence type="ECO:0000256" key="3">
    <source>
        <dbReference type="ARBA" id="ARBA00012438"/>
    </source>
</evidence>
<keyword evidence="11" id="KW-0902">Two-component regulatory system</keyword>
<keyword evidence="6 13" id="KW-0812">Transmembrane</keyword>
<dbReference type="Proteomes" id="UP000538566">
    <property type="component" value="Unassembled WGS sequence"/>
</dbReference>
<name>A0A7W7ETM8_9SPHN</name>
<evidence type="ECO:0000256" key="8">
    <source>
        <dbReference type="ARBA" id="ARBA00022777"/>
    </source>
</evidence>
<dbReference type="PANTHER" id="PTHR45569:SF1">
    <property type="entry name" value="SENSOR PROTEIN KDPD"/>
    <property type="match status" value="1"/>
</dbReference>
<keyword evidence="7" id="KW-0547">Nucleotide-binding</keyword>
<keyword evidence="4" id="KW-0597">Phosphoprotein</keyword>
<dbReference type="InterPro" id="IPR003661">
    <property type="entry name" value="HisK_dim/P_dom"/>
</dbReference>
<evidence type="ECO:0000256" key="13">
    <source>
        <dbReference type="SAM" id="Phobius"/>
    </source>
</evidence>
<dbReference type="InterPro" id="IPR036890">
    <property type="entry name" value="HATPase_C_sf"/>
</dbReference>